<keyword evidence="3" id="KW-1185">Reference proteome</keyword>
<gene>
    <name evidence="2" type="ORF">B0H15DRAFT_956364</name>
</gene>
<evidence type="ECO:0000256" key="1">
    <source>
        <dbReference type="SAM" id="MobiDB-lite"/>
    </source>
</evidence>
<dbReference type="Proteomes" id="UP001222325">
    <property type="component" value="Unassembled WGS sequence"/>
</dbReference>
<feature type="compositionally biased region" description="Polar residues" evidence="1">
    <location>
        <begin position="1"/>
        <end position="13"/>
    </location>
</feature>
<feature type="region of interest" description="Disordered" evidence="1">
    <location>
        <begin position="88"/>
        <end position="116"/>
    </location>
</feature>
<feature type="compositionally biased region" description="Basic and acidic residues" evidence="1">
    <location>
        <begin position="20"/>
        <end position="29"/>
    </location>
</feature>
<organism evidence="2 3">
    <name type="scientific">Mycena belliarum</name>
    <dbReference type="NCBI Taxonomy" id="1033014"/>
    <lineage>
        <taxon>Eukaryota</taxon>
        <taxon>Fungi</taxon>
        <taxon>Dikarya</taxon>
        <taxon>Basidiomycota</taxon>
        <taxon>Agaricomycotina</taxon>
        <taxon>Agaricomycetes</taxon>
        <taxon>Agaricomycetidae</taxon>
        <taxon>Agaricales</taxon>
        <taxon>Marasmiineae</taxon>
        <taxon>Mycenaceae</taxon>
        <taxon>Mycena</taxon>
    </lineage>
</organism>
<evidence type="ECO:0000313" key="2">
    <source>
        <dbReference type="EMBL" id="KAJ7075536.1"/>
    </source>
</evidence>
<comment type="caution">
    <text evidence="2">The sequence shown here is derived from an EMBL/GenBank/DDBJ whole genome shotgun (WGS) entry which is preliminary data.</text>
</comment>
<evidence type="ECO:0000313" key="3">
    <source>
        <dbReference type="Proteomes" id="UP001222325"/>
    </source>
</evidence>
<protein>
    <submittedName>
        <fullName evidence="2">Uncharacterized protein</fullName>
    </submittedName>
</protein>
<reference evidence="2" key="1">
    <citation type="submission" date="2023-03" db="EMBL/GenBank/DDBJ databases">
        <title>Massive genome expansion in bonnet fungi (Mycena s.s.) driven by repeated elements and novel gene families across ecological guilds.</title>
        <authorList>
            <consortium name="Lawrence Berkeley National Laboratory"/>
            <person name="Harder C.B."/>
            <person name="Miyauchi S."/>
            <person name="Viragh M."/>
            <person name="Kuo A."/>
            <person name="Thoen E."/>
            <person name="Andreopoulos B."/>
            <person name="Lu D."/>
            <person name="Skrede I."/>
            <person name="Drula E."/>
            <person name="Henrissat B."/>
            <person name="Morin E."/>
            <person name="Kohler A."/>
            <person name="Barry K."/>
            <person name="LaButti K."/>
            <person name="Morin E."/>
            <person name="Salamov A."/>
            <person name="Lipzen A."/>
            <person name="Mereny Z."/>
            <person name="Hegedus B."/>
            <person name="Baldrian P."/>
            <person name="Stursova M."/>
            <person name="Weitz H."/>
            <person name="Taylor A."/>
            <person name="Grigoriev I.V."/>
            <person name="Nagy L.G."/>
            <person name="Martin F."/>
            <person name="Kauserud H."/>
        </authorList>
    </citation>
    <scope>NUCLEOTIDE SEQUENCE</scope>
    <source>
        <strain evidence="2">CBHHK173m</strain>
    </source>
</reference>
<feature type="region of interest" description="Disordered" evidence="1">
    <location>
        <begin position="1"/>
        <end position="41"/>
    </location>
</feature>
<dbReference type="EMBL" id="JARJCN010000093">
    <property type="protein sequence ID" value="KAJ7075536.1"/>
    <property type="molecule type" value="Genomic_DNA"/>
</dbReference>
<name>A0AAD6XJE2_9AGAR</name>
<accession>A0AAD6XJE2</accession>
<proteinExistence type="predicted"/>
<dbReference type="AlphaFoldDB" id="A0AAD6XJE2"/>
<sequence length="154" mass="16292">MSSTDAKFKNQQPEPALDFKLARDADKLTRAAPTSPEANRMSAHTLKLLCTKKAQAPSCLADQVDDDIAAPGNSPGCLCGHCKQAANASRRRSTQTGSSSSAPGALHPPDAPDGRVRFRENNRLDRAGRTYLAPLTIVGNPVRAYLPAKAAGVN</sequence>